<dbReference type="AlphaFoldDB" id="A0A1L9SZZ1"/>
<feature type="chain" id="PRO_5012769969" evidence="2">
    <location>
        <begin position="21"/>
        <end position="125"/>
    </location>
</feature>
<dbReference type="EMBL" id="KV878599">
    <property type="protein sequence ID" value="OJJ52774.1"/>
    <property type="molecule type" value="Genomic_DNA"/>
</dbReference>
<dbReference type="Proteomes" id="UP000184356">
    <property type="component" value="Unassembled WGS sequence"/>
</dbReference>
<dbReference type="VEuPathDB" id="FungiDB:ASPSYDRAFT_36872"/>
<evidence type="ECO:0000313" key="3">
    <source>
        <dbReference type="EMBL" id="OJJ52774.1"/>
    </source>
</evidence>
<name>A0A1L9SZZ1_9EURO</name>
<dbReference type="OrthoDB" id="4481337at2759"/>
<proteinExistence type="predicted"/>
<feature type="signal peptide" evidence="2">
    <location>
        <begin position="1"/>
        <end position="20"/>
    </location>
</feature>
<dbReference type="RefSeq" id="XP_040696580.1">
    <property type="nucleotide sequence ID" value="XM_040845483.1"/>
</dbReference>
<evidence type="ECO:0000313" key="4">
    <source>
        <dbReference type="Proteomes" id="UP000184356"/>
    </source>
</evidence>
<sequence>MKLNLGILALAAGGLNMVSAFTETYSCYNNKCTGACTPTDGGRDGIPTEVQWGEGQAWCYLKKTGRRPGSDDIPITCLDGVGCSVPASGAVCLTKDWDEGMGGCSVSQKVNPAPDGPQDLDPGAT</sequence>
<keyword evidence="4" id="KW-1185">Reference proteome</keyword>
<organism evidence="3 4">
    <name type="scientific">Aspergillus sydowii CBS 593.65</name>
    <dbReference type="NCBI Taxonomy" id="1036612"/>
    <lineage>
        <taxon>Eukaryota</taxon>
        <taxon>Fungi</taxon>
        <taxon>Dikarya</taxon>
        <taxon>Ascomycota</taxon>
        <taxon>Pezizomycotina</taxon>
        <taxon>Eurotiomycetes</taxon>
        <taxon>Eurotiomycetidae</taxon>
        <taxon>Eurotiales</taxon>
        <taxon>Aspergillaceae</taxon>
        <taxon>Aspergillus</taxon>
        <taxon>Aspergillus subgen. Nidulantes</taxon>
    </lineage>
</organism>
<protein>
    <submittedName>
        <fullName evidence="3">Uncharacterized protein</fullName>
    </submittedName>
</protein>
<evidence type="ECO:0000256" key="2">
    <source>
        <dbReference type="SAM" id="SignalP"/>
    </source>
</evidence>
<gene>
    <name evidence="3" type="ORF">ASPSYDRAFT_36872</name>
</gene>
<feature type="region of interest" description="Disordered" evidence="1">
    <location>
        <begin position="104"/>
        <end position="125"/>
    </location>
</feature>
<accession>A0A1L9SZZ1</accession>
<evidence type="ECO:0000256" key="1">
    <source>
        <dbReference type="SAM" id="MobiDB-lite"/>
    </source>
</evidence>
<dbReference type="GeneID" id="63761556"/>
<keyword evidence="2" id="KW-0732">Signal</keyword>
<reference evidence="4" key="1">
    <citation type="journal article" date="2017" name="Genome Biol.">
        <title>Comparative genomics reveals high biological diversity and specific adaptations in the industrially and medically important fungal genus Aspergillus.</title>
        <authorList>
            <person name="de Vries R.P."/>
            <person name="Riley R."/>
            <person name="Wiebenga A."/>
            <person name="Aguilar-Osorio G."/>
            <person name="Amillis S."/>
            <person name="Uchima C.A."/>
            <person name="Anderluh G."/>
            <person name="Asadollahi M."/>
            <person name="Askin M."/>
            <person name="Barry K."/>
            <person name="Battaglia E."/>
            <person name="Bayram O."/>
            <person name="Benocci T."/>
            <person name="Braus-Stromeyer S.A."/>
            <person name="Caldana C."/>
            <person name="Canovas D."/>
            <person name="Cerqueira G.C."/>
            <person name="Chen F."/>
            <person name="Chen W."/>
            <person name="Choi C."/>
            <person name="Clum A."/>
            <person name="Dos Santos R.A."/>
            <person name="Damasio A.R."/>
            <person name="Diallinas G."/>
            <person name="Emri T."/>
            <person name="Fekete E."/>
            <person name="Flipphi M."/>
            <person name="Freyberg S."/>
            <person name="Gallo A."/>
            <person name="Gournas C."/>
            <person name="Habgood R."/>
            <person name="Hainaut M."/>
            <person name="Harispe M.L."/>
            <person name="Henrissat B."/>
            <person name="Hilden K.S."/>
            <person name="Hope R."/>
            <person name="Hossain A."/>
            <person name="Karabika E."/>
            <person name="Karaffa L."/>
            <person name="Karanyi Z."/>
            <person name="Krasevec N."/>
            <person name="Kuo A."/>
            <person name="Kusch H."/>
            <person name="LaButti K."/>
            <person name="Lagendijk E.L."/>
            <person name="Lapidus A."/>
            <person name="Levasseur A."/>
            <person name="Lindquist E."/>
            <person name="Lipzen A."/>
            <person name="Logrieco A.F."/>
            <person name="MacCabe A."/>
            <person name="Maekelae M.R."/>
            <person name="Malavazi I."/>
            <person name="Melin P."/>
            <person name="Meyer V."/>
            <person name="Mielnichuk N."/>
            <person name="Miskei M."/>
            <person name="Molnar A.P."/>
            <person name="Mule G."/>
            <person name="Ngan C.Y."/>
            <person name="Orejas M."/>
            <person name="Orosz E."/>
            <person name="Ouedraogo J.P."/>
            <person name="Overkamp K.M."/>
            <person name="Park H.-S."/>
            <person name="Perrone G."/>
            <person name="Piumi F."/>
            <person name="Punt P.J."/>
            <person name="Ram A.F."/>
            <person name="Ramon A."/>
            <person name="Rauscher S."/>
            <person name="Record E."/>
            <person name="Riano-Pachon D.M."/>
            <person name="Robert V."/>
            <person name="Roehrig J."/>
            <person name="Ruller R."/>
            <person name="Salamov A."/>
            <person name="Salih N.S."/>
            <person name="Samson R.A."/>
            <person name="Sandor E."/>
            <person name="Sanguinetti M."/>
            <person name="Schuetze T."/>
            <person name="Sepcic K."/>
            <person name="Shelest E."/>
            <person name="Sherlock G."/>
            <person name="Sophianopoulou V."/>
            <person name="Squina F.M."/>
            <person name="Sun H."/>
            <person name="Susca A."/>
            <person name="Todd R.B."/>
            <person name="Tsang A."/>
            <person name="Unkles S.E."/>
            <person name="van de Wiele N."/>
            <person name="van Rossen-Uffink D."/>
            <person name="Oliveira J.V."/>
            <person name="Vesth T.C."/>
            <person name="Visser J."/>
            <person name="Yu J.-H."/>
            <person name="Zhou M."/>
            <person name="Andersen M.R."/>
            <person name="Archer D.B."/>
            <person name="Baker S.E."/>
            <person name="Benoit I."/>
            <person name="Brakhage A.A."/>
            <person name="Braus G.H."/>
            <person name="Fischer R."/>
            <person name="Frisvad J.C."/>
            <person name="Goldman G.H."/>
            <person name="Houbraken J."/>
            <person name="Oakley B."/>
            <person name="Pocsi I."/>
            <person name="Scazzocchio C."/>
            <person name="Seiboth B."/>
            <person name="vanKuyk P.A."/>
            <person name="Wortman J."/>
            <person name="Dyer P.S."/>
            <person name="Grigoriev I.V."/>
        </authorList>
    </citation>
    <scope>NUCLEOTIDE SEQUENCE [LARGE SCALE GENOMIC DNA]</scope>
    <source>
        <strain evidence="4">CBS 593.65</strain>
    </source>
</reference>